<evidence type="ECO:0000259" key="2">
    <source>
        <dbReference type="SMART" id="SM00387"/>
    </source>
</evidence>
<dbReference type="RefSeq" id="WP_075279089.1">
    <property type="nucleotide sequence ID" value="NZ_DYWQ01000143.1"/>
</dbReference>
<accession>A0A921KLP8</accession>
<dbReference type="Pfam" id="PF02518">
    <property type="entry name" value="HATPase_c"/>
    <property type="match status" value="1"/>
</dbReference>
<dbReference type="EMBL" id="DYWQ01000143">
    <property type="protein sequence ID" value="HJF45952.1"/>
    <property type="molecule type" value="Genomic_DNA"/>
</dbReference>
<gene>
    <name evidence="3" type="ORF">K8U72_09260</name>
</gene>
<name>A0A921KLP8_9ACTN</name>
<dbReference type="InterPro" id="IPR003594">
    <property type="entry name" value="HATPase_dom"/>
</dbReference>
<comment type="caution">
    <text evidence="3">The sequence shown here is derived from an EMBL/GenBank/DDBJ whole genome shotgun (WGS) entry which is preliminary data.</text>
</comment>
<feature type="domain" description="Histidine kinase/HSP90-like ATPase" evidence="2">
    <location>
        <begin position="71"/>
        <end position="177"/>
    </location>
</feature>
<dbReference type="Gene3D" id="3.30.565.10">
    <property type="entry name" value="Histidine kinase-like ATPase, C-terminal domain"/>
    <property type="match status" value="1"/>
</dbReference>
<evidence type="ECO:0000256" key="1">
    <source>
        <dbReference type="SAM" id="MobiDB-lite"/>
    </source>
</evidence>
<dbReference type="InterPro" id="IPR036890">
    <property type="entry name" value="HATPase_C_sf"/>
</dbReference>
<feature type="region of interest" description="Disordered" evidence="1">
    <location>
        <begin position="210"/>
        <end position="264"/>
    </location>
</feature>
<evidence type="ECO:0000313" key="3">
    <source>
        <dbReference type="EMBL" id="HJF45952.1"/>
    </source>
</evidence>
<dbReference type="SUPFAM" id="SSF55874">
    <property type="entry name" value="ATPase domain of HSP90 chaperone/DNA topoisomerase II/histidine kinase"/>
    <property type="match status" value="1"/>
</dbReference>
<organism evidence="3 4">
    <name type="scientific">Thermophilibacter provencensis</name>
    <dbReference type="NCBI Taxonomy" id="1852386"/>
    <lineage>
        <taxon>Bacteria</taxon>
        <taxon>Bacillati</taxon>
        <taxon>Actinomycetota</taxon>
        <taxon>Coriobacteriia</taxon>
        <taxon>Coriobacteriales</taxon>
        <taxon>Atopobiaceae</taxon>
        <taxon>Thermophilibacter</taxon>
    </lineage>
</organism>
<dbReference type="Proteomes" id="UP000697330">
    <property type="component" value="Unassembled WGS sequence"/>
</dbReference>
<evidence type="ECO:0000313" key="4">
    <source>
        <dbReference type="Proteomes" id="UP000697330"/>
    </source>
</evidence>
<dbReference type="SMART" id="SM00387">
    <property type="entry name" value="HATPase_c"/>
    <property type="match status" value="1"/>
</dbReference>
<dbReference type="GO" id="GO:0005524">
    <property type="term" value="F:ATP binding"/>
    <property type="evidence" value="ECO:0007669"/>
    <property type="project" value="UniProtKB-KW"/>
</dbReference>
<dbReference type="OrthoDB" id="9815750at2"/>
<keyword evidence="3" id="KW-0547">Nucleotide-binding</keyword>
<keyword evidence="3" id="KW-0067">ATP-binding</keyword>
<reference evidence="3" key="2">
    <citation type="submission" date="2021-09" db="EMBL/GenBank/DDBJ databases">
        <authorList>
            <person name="Gilroy R."/>
        </authorList>
    </citation>
    <scope>NUCLEOTIDE SEQUENCE</scope>
    <source>
        <strain evidence="3">CHK124-7917</strain>
    </source>
</reference>
<feature type="compositionally biased region" description="Low complexity" evidence="1">
    <location>
        <begin position="211"/>
        <end position="257"/>
    </location>
</feature>
<proteinExistence type="predicted"/>
<reference evidence="3" key="1">
    <citation type="journal article" date="2021" name="PeerJ">
        <title>Extensive microbial diversity within the chicken gut microbiome revealed by metagenomics and culture.</title>
        <authorList>
            <person name="Gilroy R."/>
            <person name="Ravi A."/>
            <person name="Getino M."/>
            <person name="Pursley I."/>
            <person name="Horton D.L."/>
            <person name="Alikhan N.F."/>
            <person name="Baker D."/>
            <person name="Gharbi K."/>
            <person name="Hall N."/>
            <person name="Watson M."/>
            <person name="Adriaenssens E.M."/>
            <person name="Foster-Nyarko E."/>
            <person name="Jarju S."/>
            <person name="Secka A."/>
            <person name="Antonio M."/>
            <person name="Oren A."/>
            <person name="Chaudhuri R.R."/>
            <person name="La Ragione R."/>
            <person name="Hildebrand F."/>
            <person name="Pallen M.J."/>
        </authorList>
    </citation>
    <scope>NUCLEOTIDE SEQUENCE</scope>
    <source>
        <strain evidence="3">CHK124-7917</strain>
    </source>
</reference>
<dbReference type="AlphaFoldDB" id="A0A921KLP8"/>
<sequence>MARDFFPFVEDGEVGDAGGTPDGLVVQHPARIAVYDDPSAAPRVVVVEPKDVRAYLEEITATVNRLSHEQGGTIPFMVIREIVENFIHAYFQAPTITILDGGNTIRFSDQGPGIKEKSLALEFGTTSATEDMRRYIRGVGSGLPYAQQYMEDKGGSLEIEDNISGGTVVTISTRPAHDARGLSNAGGEKDEPVGAQQGWPVAAAPAPPYPGAATAQPAWPQPWQQGGPWPQQPAGYPGYQTAYQQQGWQQPGWQQAPQPAPPQPAWAAAADVSLDDRGRQALSLVLERGAAGPTDLVQAYGSSAATWSRALASLASQGAVMKVGQKYQPTEFGRMLGA</sequence>
<protein>
    <submittedName>
        <fullName evidence="3">ATP-binding protein</fullName>
    </submittedName>
</protein>